<dbReference type="AlphaFoldDB" id="A0A7X0X2U2"/>
<organism evidence="1 2">
    <name type="scientific">Listeria seeligeri</name>
    <dbReference type="NCBI Taxonomy" id="1640"/>
    <lineage>
        <taxon>Bacteria</taxon>
        <taxon>Bacillati</taxon>
        <taxon>Bacillota</taxon>
        <taxon>Bacilli</taxon>
        <taxon>Bacillales</taxon>
        <taxon>Listeriaceae</taxon>
        <taxon>Listeria</taxon>
    </lineage>
</organism>
<gene>
    <name evidence="1" type="ORF">HB897_09440</name>
</gene>
<name>A0A7X0X2U2_LISSE</name>
<dbReference type="RefSeq" id="WP_185383800.1">
    <property type="nucleotide sequence ID" value="NZ_JAARRG010000005.1"/>
</dbReference>
<protein>
    <submittedName>
        <fullName evidence="1">Uncharacterized protein</fullName>
    </submittedName>
</protein>
<accession>A0A7X0X2U2</accession>
<sequence length="501" mass="55568">MTYNKTVPNPFLSAATYALTHIDSSQSDVVPYEVKRGTFEVDLRTSPRVPTGPISIITLASADSNYMWGVSTQAISYIDVSDNKFKEVTHYKDPAAKDIPDGTLDRVLQETFKTIDDVKNAVNVEMGMDEKDIFANIYTMVDKDNNLYSAYKRKIRVFSLVDASNPEAGIELVREVDFENDVAKGETYFAMILNMTYDGKIIVIGSQSARILDRETLEILGKTQFGDDELITNSIAVDSDNGIYVASDKVMRKLVWTGTKLSTDESDGAWSSEYSYGDTPPSVKFGKGTGSTPTLMGFDENDDRLVVITDGVNQMNIVAFWRDEIPDYAVQVAGTTSKRIAGQHKVTCGLDPKPAFIQSEQSVVVKDYEAFVVNNVREHGDEDHLIDVFAGGPVLDPAYGCERFEWDTKTHAWKSVWTRNDVISISTVPVVSSPSNIVFTNGFYKDTGWEVTGLDWNTGETVFRTVFGFDNLGNGAYSIIQFFENGDLLFNSLGGPTRVKL</sequence>
<evidence type="ECO:0000313" key="2">
    <source>
        <dbReference type="Proteomes" id="UP000523362"/>
    </source>
</evidence>
<proteinExistence type="predicted"/>
<dbReference type="EMBL" id="JAARRG010000005">
    <property type="protein sequence ID" value="MBC1486449.1"/>
    <property type="molecule type" value="Genomic_DNA"/>
</dbReference>
<comment type="caution">
    <text evidence="1">The sequence shown here is derived from an EMBL/GenBank/DDBJ whole genome shotgun (WGS) entry which is preliminary data.</text>
</comment>
<reference evidence="1 2" key="1">
    <citation type="submission" date="2020-03" db="EMBL/GenBank/DDBJ databases">
        <title>Soil Listeria distribution.</title>
        <authorList>
            <person name="Liao J."/>
            <person name="Wiedmann M."/>
        </authorList>
    </citation>
    <scope>NUCLEOTIDE SEQUENCE [LARGE SCALE GENOMIC DNA]</scope>
    <source>
        <strain evidence="1 2">FSL L7-1560</strain>
    </source>
</reference>
<evidence type="ECO:0000313" key="1">
    <source>
        <dbReference type="EMBL" id="MBC1486449.1"/>
    </source>
</evidence>
<dbReference type="Proteomes" id="UP000523362">
    <property type="component" value="Unassembled WGS sequence"/>
</dbReference>